<dbReference type="SUPFAM" id="SSF75620">
    <property type="entry name" value="Release factor"/>
    <property type="match status" value="1"/>
</dbReference>
<name>A0AAP0G9V8_9ASPA</name>
<dbReference type="EMBL" id="JBBWWQ010000005">
    <property type="protein sequence ID" value="KAK8947059.1"/>
    <property type="molecule type" value="Genomic_DNA"/>
</dbReference>
<dbReference type="AlphaFoldDB" id="A0AAP0G9V8"/>
<proteinExistence type="predicted"/>
<dbReference type="PANTHER" id="PTHR43116:SF3">
    <property type="entry name" value="CLASS I PEPTIDE CHAIN RELEASE FACTOR"/>
    <property type="match status" value="1"/>
</dbReference>
<comment type="caution">
    <text evidence="3">The sequence shown here is derived from an EMBL/GenBank/DDBJ whole genome shotgun (WGS) entry which is preliminary data.</text>
</comment>
<evidence type="ECO:0000313" key="3">
    <source>
        <dbReference type="EMBL" id="KAK8947059.1"/>
    </source>
</evidence>
<feature type="compositionally biased region" description="Basic and acidic residues" evidence="1">
    <location>
        <begin position="130"/>
        <end position="149"/>
    </location>
</feature>
<dbReference type="Gene3D" id="3.30.70.1660">
    <property type="match status" value="1"/>
</dbReference>
<gene>
    <name evidence="3" type="ORF">KSP39_PZI006628</name>
</gene>
<sequence length="174" mass="19364">MLFAPSSVQDWVDMLLRMFVRWGENQRYRSRVVEKSMGDEAGITSATIKIEGRFAYGYLSGQKGAHQIARQSPFNSKGGKGGRNVNKVKTAVRIVCILSGVTVRCTEQQTGTGRAVRQYFNRTAIPEAGERCGRRPIDRPVSKPPEIHRQTAGHHTATSWKPTRRSQAARPPGL</sequence>
<dbReference type="PANTHER" id="PTHR43116">
    <property type="entry name" value="PEPTIDE CHAIN RELEASE FACTOR 2"/>
    <property type="match status" value="1"/>
</dbReference>
<feature type="domain" description="Peptide chain release factor" evidence="2">
    <location>
        <begin position="1"/>
        <end position="62"/>
    </location>
</feature>
<keyword evidence="4" id="KW-1185">Reference proteome</keyword>
<dbReference type="Proteomes" id="UP001418222">
    <property type="component" value="Unassembled WGS sequence"/>
</dbReference>
<dbReference type="SMART" id="SM00937">
    <property type="entry name" value="PCRF"/>
    <property type="match status" value="1"/>
</dbReference>
<reference evidence="3 4" key="1">
    <citation type="journal article" date="2022" name="Nat. Plants">
        <title>Genomes of leafy and leafless Platanthera orchids illuminate the evolution of mycoheterotrophy.</title>
        <authorList>
            <person name="Li M.H."/>
            <person name="Liu K.W."/>
            <person name="Li Z."/>
            <person name="Lu H.C."/>
            <person name="Ye Q.L."/>
            <person name="Zhang D."/>
            <person name="Wang J.Y."/>
            <person name="Li Y.F."/>
            <person name="Zhong Z.M."/>
            <person name="Liu X."/>
            <person name="Yu X."/>
            <person name="Liu D.K."/>
            <person name="Tu X.D."/>
            <person name="Liu B."/>
            <person name="Hao Y."/>
            <person name="Liao X.Y."/>
            <person name="Jiang Y.T."/>
            <person name="Sun W.H."/>
            <person name="Chen J."/>
            <person name="Chen Y.Q."/>
            <person name="Ai Y."/>
            <person name="Zhai J.W."/>
            <person name="Wu S.S."/>
            <person name="Zhou Z."/>
            <person name="Hsiao Y.Y."/>
            <person name="Wu W.L."/>
            <person name="Chen Y.Y."/>
            <person name="Lin Y.F."/>
            <person name="Hsu J.L."/>
            <person name="Li C.Y."/>
            <person name="Wang Z.W."/>
            <person name="Zhao X."/>
            <person name="Zhong W.Y."/>
            <person name="Ma X.K."/>
            <person name="Ma L."/>
            <person name="Huang J."/>
            <person name="Chen G.Z."/>
            <person name="Huang M.Z."/>
            <person name="Huang L."/>
            <person name="Peng D.H."/>
            <person name="Luo Y.B."/>
            <person name="Zou S.Q."/>
            <person name="Chen S.P."/>
            <person name="Lan S."/>
            <person name="Tsai W.C."/>
            <person name="Van de Peer Y."/>
            <person name="Liu Z.J."/>
        </authorList>
    </citation>
    <scope>NUCLEOTIDE SEQUENCE [LARGE SCALE GENOMIC DNA]</scope>
    <source>
        <strain evidence="3">Lor287</strain>
    </source>
</reference>
<feature type="region of interest" description="Disordered" evidence="1">
    <location>
        <begin position="130"/>
        <end position="174"/>
    </location>
</feature>
<dbReference type="GO" id="GO:0006415">
    <property type="term" value="P:translational termination"/>
    <property type="evidence" value="ECO:0007669"/>
    <property type="project" value="InterPro"/>
</dbReference>
<accession>A0AAP0G9V8</accession>
<dbReference type="Pfam" id="PF03462">
    <property type="entry name" value="PCRF"/>
    <property type="match status" value="1"/>
</dbReference>
<evidence type="ECO:0000259" key="2">
    <source>
        <dbReference type="SMART" id="SM00937"/>
    </source>
</evidence>
<evidence type="ECO:0000256" key="1">
    <source>
        <dbReference type="SAM" id="MobiDB-lite"/>
    </source>
</evidence>
<dbReference type="InterPro" id="IPR045853">
    <property type="entry name" value="Pep_chain_release_fac_I_sf"/>
</dbReference>
<organism evidence="3 4">
    <name type="scientific">Platanthera zijinensis</name>
    <dbReference type="NCBI Taxonomy" id="2320716"/>
    <lineage>
        <taxon>Eukaryota</taxon>
        <taxon>Viridiplantae</taxon>
        <taxon>Streptophyta</taxon>
        <taxon>Embryophyta</taxon>
        <taxon>Tracheophyta</taxon>
        <taxon>Spermatophyta</taxon>
        <taxon>Magnoliopsida</taxon>
        <taxon>Liliopsida</taxon>
        <taxon>Asparagales</taxon>
        <taxon>Orchidaceae</taxon>
        <taxon>Orchidoideae</taxon>
        <taxon>Orchideae</taxon>
        <taxon>Orchidinae</taxon>
        <taxon>Platanthera</taxon>
    </lineage>
</organism>
<protein>
    <recommendedName>
        <fullName evidence="2">Peptide chain release factor domain-containing protein</fullName>
    </recommendedName>
</protein>
<evidence type="ECO:0000313" key="4">
    <source>
        <dbReference type="Proteomes" id="UP001418222"/>
    </source>
</evidence>
<dbReference type="InterPro" id="IPR005139">
    <property type="entry name" value="PCRF"/>
</dbReference>